<accession>A0A8K0EX53</accession>
<dbReference type="OrthoDB" id="13807at2759"/>
<evidence type="ECO:0000256" key="6">
    <source>
        <dbReference type="SAM" id="Phobius"/>
    </source>
</evidence>
<evidence type="ECO:0000256" key="3">
    <source>
        <dbReference type="ARBA" id="ARBA00022692"/>
    </source>
</evidence>
<feature type="transmembrane region" description="Helical" evidence="6">
    <location>
        <begin position="68"/>
        <end position="92"/>
    </location>
</feature>
<keyword evidence="3 6" id="KW-0812">Transmembrane</keyword>
<sequence length="127" mass="13863">MSSQDFTNLESIVNVIGLSSKPLWAFAEMWYQVFLWALFSSMFVHLIAAFIAFAALRLHKQGRWVPLGIVIMGLLSPLSGGVITSAAIAGVYRAAGFTMAPMYALVWGVGQTVFVMVISFSRILATL</sequence>
<evidence type="ECO:0000256" key="1">
    <source>
        <dbReference type="ARBA" id="ARBA00004141"/>
    </source>
</evidence>
<dbReference type="AlphaFoldDB" id="A0A8K0EX53"/>
<dbReference type="Proteomes" id="UP000838412">
    <property type="component" value="Chromosome 7"/>
</dbReference>
<evidence type="ECO:0000256" key="4">
    <source>
        <dbReference type="ARBA" id="ARBA00022989"/>
    </source>
</evidence>
<dbReference type="PANTHER" id="PTHR22779">
    <property type="entry name" value="SD17342P"/>
    <property type="match status" value="1"/>
</dbReference>
<evidence type="ECO:0000313" key="7">
    <source>
        <dbReference type="EMBL" id="CAH1269344.1"/>
    </source>
</evidence>
<keyword evidence="5 6" id="KW-0472">Membrane</keyword>
<evidence type="ECO:0000313" key="8">
    <source>
        <dbReference type="Proteomes" id="UP000838412"/>
    </source>
</evidence>
<dbReference type="InterPro" id="IPR019334">
    <property type="entry name" value="TMEM170A/B/YPR153W-like"/>
</dbReference>
<proteinExistence type="inferred from homology"/>
<evidence type="ECO:0000256" key="5">
    <source>
        <dbReference type="ARBA" id="ARBA00023136"/>
    </source>
</evidence>
<dbReference type="OMA" id="VEMWYHI"/>
<feature type="transmembrane region" description="Helical" evidence="6">
    <location>
        <begin position="33"/>
        <end position="56"/>
    </location>
</feature>
<protein>
    <submittedName>
        <fullName evidence="7">TMEM170B protein</fullName>
    </submittedName>
</protein>
<dbReference type="Pfam" id="PF10190">
    <property type="entry name" value="Tmemb_170"/>
    <property type="match status" value="1"/>
</dbReference>
<reference evidence="7" key="1">
    <citation type="submission" date="2022-01" db="EMBL/GenBank/DDBJ databases">
        <authorList>
            <person name="Braso-Vives M."/>
        </authorList>
    </citation>
    <scope>NUCLEOTIDE SEQUENCE</scope>
</reference>
<name>A0A8K0EX53_BRALA</name>
<gene>
    <name evidence="7" type="primary">TMEM170B</name>
    <name evidence="7" type="ORF">BLAG_LOCUS22018</name>
</gene>
<organism evidence="7 8">
    <name type="scientific">Branchiostoma lanceolatum</name>
    <name type="common">Common lancelet</name>
    <name type="synonym">Amphioxus lanceolatum</name>
    <dbReference type="NCBI Taxonomy" id="7740"/>
    <lineage>
        <taxon>Eukaryota</taxon>
        <taxon>Metazoa</taxon>
        <taxon>Chordata</taxon>
        <taxon>Cephalochordata</taxon>
        <taxon>Leptocardii</taxon>
        <taxon>Amphioxiformes</taxon>
        <taxon>Branchiostomatidae</taxon>
        <taxon>Branchiostoma</taxon>
    </lineage>
</organism>
<evidence type="ECO:0000256" key="2">
    <source>
        <dbReference type="ARBA" id="ARBA00006325"/>
    </source>
</evidence>
<feature type="transmembrane region" description="Helical" evidence="6">
    <location>
        <begin position="104"/>
        <end position="125"/>
    </location>
</feature>
<dbReference type="EMBL" id="OV696692">
    <property type="protein sequence ID" value="CAH1269344.1"/>
    <property type="molecule type" value="Genomic_DNA"/>
</dbReference>
<dbReference type="GO" id="GO:0016020">
    <property type="term" value="C:membrane"/>
    <property type="evidence" value="ECO:0007669"/>
    <property type="project" value="UniProtKB-SubCell"/>
</dbReference>
<comment type="subcellular location">
    <subcellularLocation>
        <location evidence="1">Membrane</location>
        <topology evidence="1">Multi-pass membrane protein</topology>
    </subcellularLocation>
</comment>
<dbReference type="PANTHER" id="PTHR22779:SF6">
    <property type="entry name" value="SD17342P"/>
    <property type="match status" value="1"/>
</dbReference>
<keyword evidence="8" id="KW-1185">Reference proteome</keyword>
<keyword evidence="4 6" id="KW-1133">Transmembrane helix</keyword>
<comment type="similarity">
    <text evidence="2">Belongs to the TMEM170 family.</text>
</comment>